<evidence type="ECO:0000256" key="2">
    <source>
        <dbReference type="ARBA" id="ARBA00023015"/>
    </source>
</evidence>
<organism evidence="9">
    <name type="scientific">uncultured Acidimicrobiales bacterium</name>
    <dbReference type="NCBI Taxonomy" id="310071"/>
    <lineage>
        <taxon>Bacteria</taxon>
        <taxon>Bacillati</taxon>
        <taxon>Actinomycetota</taxon>
        <taxon>Acidimicrobiia</taxon>
        <taxon>Acidimicrobiales</taxon>
        <taxon>environmental samples</taxon>
    </lineage>
</organism>
<dbReference type="InterPro" id="IPR050239">
    <property type="entry name" value="Sigma-70_RNA_pol_init_factors"/>
</dbReference>
<dbReference type="InterPro" id="IPR013324">
    <property type="entry name" value="RNA_pol_sigma_r3/r4-like"/>
</dbReference>
<protein>
    <recommendedName>
        <fullName evidence="6">RNA polymerase sigma factor</fullName>
    </recommendedName>
</protein>
<evidence type="ECO:0000313" key="9">
    <source>
        <dbReference type="EMBL" id="CAA9214519.1"/>
    </source>
</evidence>
<dbReference type="Pfam" id="PF00140">
    <property type="entry name" value="Sigma70_r1_2"/>
    <property type="match status" value="1"/>
</dbReference>
<evidence type="ECO:0000256" key="4">
    <source>
        <dbReference type="ARBA" id="ARBA00023125"/>
    </source>
</evidence>
<dbReference type="GO" id="GO:0016987">
    <property type="term" value="F:sigma factor activity"/>
    <property type="evidence" value="ECO:0007669"/>
    <property type="project" value="UniProtKB-KW"/>
</dbReference>
<evidence type="ECO:0000256" key="1">
    <source>
        <dbReference type="ARBA" id="ARBA00007788"/>
    </source>
</evidence>
<dbReference type="CDD" id="cd06171">
    <property type="entry name" value="Sigma70_r4"/>
    <property type="match status" value="1"/>
</dbReference>
<dbReference type="PROSITE" id="PS00716">
    <property type="entry name" value="SIGMA70_2"/>
    <property type="match status" value="1"/>
</dbReference>
<accession>A0A6J4H8I9</accession>
<dbReference type="GO" id="GO:0006352">
    <property type="term" value="P:DNA-templated transcription initiation"/>
    <property type="evidence" value="ECO:0007669"/>
    <property type="project" value="InterPro"/>
</dbReference>
<evidence type="ECO:0000256" key="6">
    <source>
        <dbReference type="RuleBase" id="RU362124"/>
    </source>
</evidence>
<dbReference type="SUPFAM" id="SSF88659">
    <property type="entry name" value="Sigma3 and sigma4 domains of RNA polymerase sigma factors"/>
    <property type="match status" value="2"/>
</dbReference>
<dbReference type="PROSITE" id="PS00715">
    <property type="entry name" value="SIGMA70_1"/>
    <property type="match status" value="1"/>
</dbReference>
<dbReference type="PANTHER" id="PTHR30603:SF60">
    <property type="entry name" value="RNA POLYMERASE SIGMA FACTOR RPOD"/>
    <property type="match status" value="1"/>
</dbReference>
<dbReference type="EMBL" id="CADCTB010000019">
    <property type="protein sequence ID" value="CAA9214519.1"/>
    <property type="molecule type" value="Genomic_DNA"/>
</dbReference>
<dbReference type="InterPro" id="IPR013325">
    <property type="entry name" value="RNA_pol_sigma_r2"/>
</dbReference>
<dbReference type="GO" id="GO:0003677">
    <property type="term" value="F:DNA binding"/>
    <property type="evidence" value="ECO:0007669"/>
    <property type="project" value="UniProtKB-KW"/>
</dbReference>
<dbReference type="Gene3D" id="1.10.10.10">
    <property type="entry name" value="Winged helix-like DNA-binding domain superfamily/Winged helix DNA-binding domain"/>
    <property type="match status" value="2"/>
</dbReference>
<dbReference type="Pfam" id="PF04542">
    <property type="entry name" value="Sigma70_r2"/>
    <property type="match status" value="1"/>
</dbReference>
<dbReference type="Pfam" id="PF04539">
    <property type="entry name" value="Sigma70_r3"/>
    <property type="match status" value="1"/>
</dbReference>
<keyword evidence="2 6" id="KW-0805">Transcription regulation</keyword>
<dbReference type="InterPro" id="IPR000943">
    <property type="entry name" value="RNA_pol_sigma70"/>
</dbReference>
<comment type="function">
    <text evidence="6">Sigma factors are initiation factors that promote the attachment of RNA polymerase to specific initiation sites and are then released.</text>
</comment>
<evidence type="ECO:0000259" key="7">
    <source>
        <dbReference type="PROSITE" id="PS00715"/>
    </source>
</evidence>
<dbReference type="InterPro" id="IPR007624">
    <property type="entry name" value="RNA_pol_sigma70_r3"/>
</dbReference>
<dbReference type="Gene3D" id="1.10.601.10">
    <property type="entry name" value="RNA Polymerase Primary Sigma Factor"/>
    <property type="match status" value="2"/>
</dbReference>
<dbReference type="AlphaFoldDB" id="A0A6J4H8I9"/>
<gene>
    <name evidence="9" type="ORF">AVDCRST_MAG10-313</name>
</gene>
<evidence type="ECO:0000256" key="3">
    <source>
        <dbReference type="ARBA" id="ARBA00023082"/>
    </source>
</evidence>
<keyword evidence="4 6" id="KW-0238">DNA-binding</keyword>
<evidence type="ECO:0000259" key="8">
    <source>
        <dbReference type="PROSITE" id="PS00716"/>
    </source>
</evidence>
<evidence type="ECO:0000256" key="5">
    <source>
        <dbReference type="ARBA" id="ARBA00023163"/>
    </source>
</evidence>
<dbReference type="PRINTS" id="PR00046">
    <property type="entry name" value="SIGMA70FCT"/>
</dbReference>
<dbReference type="InterPro" id="IPR007627">
    <property type="entry name" value="RNA_pol_sigma70_r2"/>
</dbReference>
<dbReference type="InterPro" id="IPR014284">
    <property type="entry name" value="RNA_pol_sigma-70_dom"/>
</dbReference>
<dbReference type="InterPro" id="IPR009042">
    <property type="entry name" value="RNA_pol_sigma70_r1_2"/>
</dbReference>
<sequence length="320" mass="34920">MPIKGESMSTGREGGADADLLRMYLQEIGQHDLLTREDEQRIGAVIEAGRRAGATLAGGDAELLPEFAKADLRAQVDAGRQAEKAFVEANLRLVVSIAKRYQSSGLPLLDLVQEGNMGLMHALEKFDFGRGFKFSTYATWWIRQAITRAVANTARTIRLPVHAGEMVSRVQRAKVQLESELGRSPRVEELAKECDLGCDRVTEALRLAPHPVSIFEPLGADGDINLSDVVQDPEAVPAIDQIIAASLPGHVARLLGTLSDDERKVVSLRYGFDRGQPRTLAEVGRVCNLSAEGVRQVERRALAKLRLRTSSKAFADMAAV</sequence>
<dbReference type="SUPFAM" id="SSF88946">
    <property type="entry name" value="Sigma2 domain of RNA polymerase sigma factors"/>
    <property type="match status" value="1"/>
</dbReference>
<proteinExistence type="inferred from homology"/>
<dbReference type="FunFam" id="1.10.601.10:FF:000001">
    <property type="entry name" value="RNA polymerase sigma factor SigA"/>
    <property type="match status" value="1"/>
</dbReference>
<comment type="similarity">
    <text evidence="1 6">Belongs to the sigma-70 factor family.</text>
</comment>
<keyword evidence="3 6" id="KW-0731">Sigma factor</keyword>
<reference evidence="9" key="1">
    <citation type="submission" date="2020-02" db="EMBL/GenBank/DDBJ databases">
        <authorList>
            <person name="Meier V. D."/>
        </authorList>
    </citation>
    <scope>NUCLEOTIDE SEQUENCE</scope>
    <source>
        <strain evidence="9">AVDCRST_MAG10</strain>
    </source>
</reference>
<dbReference type="PANTHER" id="PTHR30603">
    <property type="entry name" value="RNA POLYMERASE SIGMA FACTOR RPO"/>
    <property type="match status" value="1"/>
</dbReference>
<name>A0A6J4H8I9_9ACTN</name>
<dbReference type="InterPro" id="IPR036388">
    <property type="entry name" value="WH-like_DNA-bd_sf"/>
</dbReference>
<dbReference type="NCBIfam" id="TIGR02937">
    <property type="entry name" value="sigma70-ECF"/>
    <property type="match status" value="1"/>
</dbReference>
<keyword evidence="5 6" id="KW-0804">Transcription</keyword>
<dbReference type="Pfam" id="PF04545">
    <property type="entry name" value="Sigma70_r4"/>
    <property type="match status" value="1"/>
</dbReference>
<dbReference type="InterPro" id="IPR007630">
    <property type="entry name" value="RNA_pol_sigma70_r4"/>
</dbReference>
<feature type="domain" description="RNA polymerase sigma-70" evidence="8">
    <location>
        <begin position="279"/>
        <end position="305"/>
    </location>
</feature>
<feature type="domain" description="RNA polymerase sigma-70" evidence="7">
    <location>
        <begin position="110"/>
        <end position="123"/>
    </location>
</feature>